<name>A0AAN8EAU7_9EURO</name>
<evidence type="ECO:0000313" key="2">
    <source>
        <dbReference type="Proteomes" id="UP001316803"/>
    </source>
</evidence>
<keyword evidence="2" id="KW-1185">Reference proteome</keyword>
<dbReference type="Proteomes" id="UP001316803">
    <property type="component" value="Unassembled WGS sequence"/>
</dbReference>
<dbReference type="EMBL" id="JAKLMC020000023">
    <property type="protein sequence ID" value="KAK5950879.1"/>
    <property type="molecule type" value="Genomic_DNA"/>
</dbReference>
<comment type="caution">
    <text evidence="1">The sequence shown here is derived from an EMBL/GenBank/DDBJ whole genome shotgun (WGS) entry which is preliminary data.</text>
</comment>
<protein>
    <submittedName>
        <fullName evidence="1">Uncharacterized protein</fullName>
    </submittedName>
</protein>
<gene>
    <name evidence="1" type="ORF">OHC33_007950</name>
</gene>
<sequence>MKMAAPEEAVPIFLDKHVNFPNGRIYELLQPLTNYRSCHDGTPQEARIVFLCKETEPQPLQDDFVMKIKVQLPWEGQTPQEGPSTTTAAEIKALEAFRDAKAVFAPQLVAFHQTVQDNRGPLPGGFLTFTVMTKMPGQSLFGKYWNMTQQEQDDIKSRATEALRSIYALGIEPVDRGLRNVIWHSETKQCSIIDFELWNPINGTFADEKNELQRWGLLRTPVAKDHWTAWTQMHR</sequence>
<accession>A0AAN8EAU7</accession>
<reference evidence="1 2" key="1">
    <citation type="submission" date="2022-12" db="EMBL/GenBank/DDBJ databases">
        <title>Genomic features and morphological characterization of a novel Knufia sp. strain isolated from spacecraft assembly facility.</title>
        <authorList>
            <person name="Teixeira M."/>
            <person name="Chander A.M."/>
            <person name="Stajich J.E."/>
            <person name="Venkateswaran K."/>
        </authorList>
    </citation>
    <scope>NUCLEOTIDE SEQUENCE [LARGE SCALE GENOMIC DNA]</scope>
    <source>
        <strain evidence="1 2">FJI-L2-BK-P2</strain>
    </source>
</reference>
<evidence type="ECO:0000313" key="1">
    <source>
        <dbReference type="EMBL" id="KAK5950879.1"/>
    </source>
</evidence>
<dbReference type="AlphaFoldDB" id="A0AAN8EAU7"/>
<proteinExistence type="predicted"/>
<organism evidence="1 2">
    <name type="scientific">Knufia fluminis</name>
    <dbReference type="NCBI Taxonomy" id="191047"/>
    <lineage>
        <taxon>Eukaryota</taxon>
        <taxon>Fungi</taxon>
        <taxon>Dikarya</taxon>
        <taxon>Ascomycota</taxon>
        <taxon>Pezizomycotina</taxon>
        <taxon>Eurotiomycetes</taxon>
        <taxon>Chaetothyriomycetidae</taxon>
        <taxon>Chaetothyriales</taxon>
        <taxon>Trichomeriaceae</taxon>
        <taxon>Knufia</taxon>
    </lineage>
</organism>